<evidence type="ECO:0000313" key="6">
    <source>
        <dbReference type="Proteomes" id="UP000295188"/>
    </source>
</evidence>
<name>A0A4R3K298_9FIRM</name>
<evidence type="ECO:0000313" key="5">
    <source>
        <dbReference type="EMBL" id="TCS76219.1"/>
    </source>
</evidence>
<comment type="cofactor">
    <cofactor evidence="4">
        <name>Mn(2+)</name>
        <dbReference type="ChEBI" id="CHEBI:29035"/>
    </cofactor>
</comment>
<comment type="caution">
    <text evidence="5">The sequence shown here is derived from an EMBL/GenBank/DDBJ whole genome shotgun (WGS) entry which is preliminary data.</text>
</comment>
<dbReference type="EMBL" id="SMAA01000023">
    <property type="protein sequence ID" value="TCS76219.1"/>
    <property type="molecule type" value="Genomic_DNA"/>
</dbReference>
<dbReference type="InterPro" id="IPR029052">
    <property type="entry name" value="Metallo-depent_PP-like"/>
</dbReference>
<keyword evidence="6" id="KW-1185">Reference proteome</keyword>
<dbReference type="UniPathway" id="UPA00138"/>
<dbReference type="EC" id="3.1.3.11" evidence="4"/>
<protein>
    <recommendedName>
        <fullName evidence="4">Fructose-1,6-bisphosphatase class 3</fullName>
        <shortName evidence="4">FBPase class 3</shortName>
        <ecNumber evidence="4">3.1.3.11</ecNumber>
    </recommendedName>
    <alternativeName>
        <fullName evidence="4">D-fructose-1,6-bisphosphate 1-phosphohydrolase class 3</fullName>
    </alternativeName>
</protein>
<gene>
    <name evidence="4" type="primary">fbp</name>
    <name evidence="5" type="ORF">EDC37_1231</name>
</gene>
<evidence type="ECO:0000256" key="3">
    <source>
        <dbReference type="ARBA" id="ARBA00023277"/>
    </source>
</evidence>
<evidence type="ECO:0000256" key="2">
    <source>
        <dbReference type="ARBA" id="ARBA00023211"/>
    </source>
</evidence>
<keyword evidence="1 4" id="KW-0378">Hydrolase</keyword>
<evidence type="ECO:0000256" key="4">
    <source>
        <dbReference type="HAMAP-Rule" id="MF_01854"/>
    </source>
</evidence>
<dbReference type="GO" id="GO:0042132">
    <property type="term" value="F:fructose 1,6-bisphosphate 1-phosphatase activity"/>
    <property type="evidence" value="ECO:0007669"/>
    <property type="project" value="UniProtKB-UniRule"/>
</dbReference>
<comment type="pathway">
    <text evidence="4">Carbohydrate biosynthesis; gluconeogenesis.</text>
</comment>
<proteinExistence type="inferred from homology"/>
<accession>A0A4R3K298</accession>
<dbReference type="Proteomes" id="UP000295188">
    <property type="component" value="Unassembled WGS sequence"/>
</dbReference>
<dbReference type="Gene3D" id="3.60.21.10">
    <property type="match status" value="1"/>
</dbReference>
<dbReference type="HAMAP" id="MF_01854">
    <property type="entry name" value="FBPase_class3"/>
    <property type="match status" value="1"/>
</dbReference>
<keyword evidence="2 4" id="KW-0464">Manganese</keyword>
<keyword evidence="3 4" id="KW-0119">Carbohydrate metabolism</keyword>
<dbReference type="SUPFAM" id="SSF56300">
    <property type="entry name" value="Metallo-dependent phosphatases"/>
    <property type="match status" value="1"/>
</dbReference>
<evidence type="ECO:0000256" key="1">
    <source>
        <dbReference type="ARBA" id="ARBA00022801"/>
    </source>
</evidence>
<comment type="similarity">
    <text evidence="4">Belongs to the FBPase class 3 family.</text>
</comment>
<dbReference type="OrthoDB" id="9779903at2"/>
<dbReference type="AlphaFoldDB" id="A0A4R3K298"/>
<dbReference type="InterPro" id="IPR009164">
    <property type="entry name" value="FBPtase_class3"/>
</dbReference>
<dbReference type="Pfam" id="PF06874">
    <property type="entry name" value="FBPase_2"/>
    <property type="match status" value="1"/>
</dbReference>
<reference evidence="5 6" key="1">
    <citation type="submission" date="2019-03" db="EMBL/GenBank/DDBJ databases">
        <title>Genomic Encyclopedia of Type Strains, Phase IV (KMG-IV): sequencing the most valuable type-strain genomes for metagenomic binning, comparative biology and taxonomic classification.</title>
        <authorList>
            <person name="Goeker M."/>
        </authorList>
    </citation>
    <scope>NUCLEOTIDE SEQUENCE [LARGE SCALE GENOMIC DNA]</scope>
    <source>
        <strain evidence="5 6">DSM 20467</strain>
    </source>
</reference>
<sequence>MIAQEQWYKYLQLLSEKYPSRQSVYAELIHLNGVLSLPKPTEHFMSDLHGEYESFFHILNNCSGVIKEKVDKVFTEKMSAEEKADFCTLIYYPTEKLSALKKKNLLSPEYYKKTILNLLDLAKFMSYKYQPREITNAIPKGYGTIIDELLRGRPDADYVPRVYRQKMLDTLISIGSGRDFIFAFTVLIKRLAVARLHIVGDFFDRGKRPDAILDMLMHHHSIDIQWGNHDVLWMGAACGNETCIAEVVRITLKYNNVEVLERGYAISVRPLFLFAAKMYPSDKPNEAAQKAIAVILFKTEAQLIKRNPDFAMQSRILLDKIDYAEKCFLWDGKKYALRTTYFPTIDPQDPFQLTDEECAIIKELRSSFMESAQLQHHIQFLYQKGSLYKCYNGNLLFHGCVPVDEKGNFRPIHFEGKNYSGRAYLDYVEQKIRQAYFGEKDPFTIDFMWYLWCGINSPVAGREMKTFERTFVKDKKLWEEPTDAYFRYYDQPWFCEQVLQEFGLDPNHGHIINGHVPIKVKDGETPIKAGGKAIVIDGGFCRAYHNKTGIAGFTLVSNSRGLRLIEHRDFTNVKAAIMDNKDIESVSKSVEVQSYQTTIADTEDGEKIQEQINDLYHLMLLYKNGILKPLE</sequence>
<organism evidence="5 6">
    <name type="scientific">Pectinatus cerevisiiphilus</name>
    <dbReference type="NCBI Taxonomy" id="86956"/>
    <lineage>
        <taxon>Bacteria</taxon>
        <taxon>Bacillati</taxon>
        <taxon>Bacillota</taxon>
        <taxon>Negativicutes</taxon>
        <taxon>Selenomonadales</taxon>
        <taxon>Selenomonadaceae</taxon>
        <taxon>Pectinatus</taxon>
    </lineage>
</organism>
<dbReference type="RefSeq" id="WP_132551397.1">
    <property type="nucleotide sequence ID" value="NZ_SMAA01000023.1"/>
</dbReference>
<dbReference type="GO" id="GO:0006094">
    <property type="term" value="P:gluconeogenesis"/>
    <property type="evidence" value="ECO:0007669"/>
    <property type="project" value="UniProtKB-UniRule"/>
</dbReference>
<comment type="catalytic activity">
    <reaction evidence="4">
        <text>beta-D-fructose 1,6-bisphosphate + H2O = beta-D-fructose 6-phosphate + phosphate</text>
        <dbReference type="Rhea" id="RHEA:11064"/>
        <dbReference type="ChEBI" id="CHEBI:15377"/>
        <dbReference type="ChEBI" id="CHEBI:32966"/>
        <dbReference type="ChEBI" id="CHEBI:43474"/>
        <dbReference type="ChEBI" id="CHEBI:57634"/>
        <dbReference type="EC" id="3.1.3.11"/>
    </reaction>
</comment>